<dbReference type="STRING" id="2880.D7FUV7"/>
<keyword evidence="9 14" id="KW-0418">Kinase</keyword>
<dbReference type="InterPro" id="IPR006205">
    <property type="entry name" value="Mev_gal_kin"/>
</dbReference>
<evidence type="ECO:0000256" key="10">
    <source>
        <dbReference type="ARBA" id="ARBA00022840"/>
    </source>
</evidence>
<gene>
    <name evidence="19" type="primary">MVK</name>
    <name evidence="19" type="ORF">Esi_0280_0009</name>
</gene>
<evidence type="ECO:0000256" key="9">
    <source>
        <dbReference type="ARBA" id="ARBA00022777"/>
    </source>
</evidence>
<keyword evidence="14" id="KW-0752">Steroid biosynthesis</keyword>
<evidence type="ECO:0000256" key="2">
    <source>
        <dbReference type="ARBA" id="ARBA00004496"/>
    </source>
</evidence>
<accession>D7FUV7</accession>
<dbReference type="InterPro" id="IPR006204">
    <property type="entry name" value="GHMP_kinase_N_dom"/>
</dbReference>
<keyword evidence="11" id="KW-0460">Magnesium</keyword>
<dbReference type="AlphaFoldDB" id="D7FUV7"/>
<dbReference type="InterPro" id="IPR006203">
    <property type="entry name" value="GHMP_knse_ATP-bd_CS"/>
</dbReference>
<evidence type="ECO:0000256" key="15">
    <source>
        <dbReference type="SAM" id="MobiDB-lite"/>
    </source>
</evidence>
<keyword evidence="16" id="KW-1133">Transmembrane helix</keyword>
<dbReference type="GO" id="GO:0005524">
    <property type="term" value="F:ATP binding"/>
    <property type="evidence" value="ECO:0007669"/>
    <property type="project" value="UniProtKB-KW"/>
</dbReference>
<dbReference type="EC" id="2.7.1.36" evidence="4 14"/>
<feature type="compositionally biased region" description="Pro residues" evidence="15">
    <location>
        <begin position="29"/>
        <end position="38"/>
    </location>
</feature>
<comment type="catalytic activity">
    <reaction evidence="14">
        <text>(R)-mevalonate + ATP = (R)-5-phosphomevalonate + ADP + H(+)</text>
        <dbReference type="Rhea" id="RHEA:17065"/>
        <dbReference type="ChEBI" id="CHEBI:15378"/>
        <dbReference type="ChEBI" id="CHEBI:30616"/>
        <dbReference type="ChEBI" id="CHEBI:36464"/>
        <dbReference type="ChEBI" id="CHEBI:58146"/>
        <dbReference type="ChEBI" id="CHEBI:456216"/>
        <dbReference type="EC" id="2.7.1.36"/>
    </reaction>
</comment>
<dbReference type="PANTHER" id="PTHR43290:SF2">
    <property type="entry name" value="MEVALONATE KINASE"/>
    <property type="match status" value="1"/>
</dbReference>
<dbReference type="GO" id="GO:0016126">
    <property type="term" value="P:sterol biosynthetic process"/>
    <property type="evidence" value="ECO:0007669"/>
    <property type="project" value="UniProtKB-KW"/>
</dbReference>
<dbReference type="Gene3D" id="3.30.230.10">
    <property type="match status" value="1"/>
</dbReference>
<proteinExistence type="inferred from homology"/>
<evidence type="ECO:0000256" key="8">
    <source>
        <dbReference type="ARBA" id="ARBA00022741"/>
    </source>
</evidence>
<keyword evidence="10 14" id="KW-0067">ATP-binding</keyword>
<dbReference type="Proteomes" id="UP000002630">
    <property type="component" value="Linkage Group LG27"/>
</dbReference>
<keyword evidence="8 14" id="KW-0547">Nucleotide-binding</keyword>
<evidence type="ECO:0000313" key="19">
    <source>
        <dbReference type="EMBL" id="CBJ31763.1"/>
    </source>
</evidence>
<dbReference type="InParanoid" id="D7FUV7"/>
<organism evidence="19 20">
    <name type="scientific">Ectocarpus siliculosus</name>
    <name type="common">Brown alga</name>
    <name type="synonym">Conferva siliculosa</name>
    <dbReference type="NCBI Taxonomy" id="2880"/>
    <lineage>
        <taxon>Eukaryota</taxon>
        <taxon>Sar</taxon>
        <taxon>Stramenopiles</taxon>
        <taxon>Ochrophyta</taxon>
        <taxon>PX clade</taxon>
        <taxon>Phaeophyceae</taxon>
        <taxon>Ectocarpales</taxon>
        <taxon>Ectocarpaceae</taxon>
        <taxon>Ectocarpus</taxon>
    </lineage>
</organism>
<feature type="compositionally biased region" description="Acidic residues" evidence="15">
    <location>
        <begin position="53"/>
        <end position="67"/>
    </location>
</feature>
<dbReference type="eggNOG" id="KOG1511">
    <property type="taxonomic scope" value="Eukaryota"/>
</dbReference>
<dbReference type="SUPFAM" id="SSF54211">
    <property type="entry name" value="Ribosomal protein S5 domain 2-like"/>
    <property type="match status" value="1"/>
</dbReference>
<dbReference type="GO" id="GO:0004496">
    <property type="term" value="F:mevalonate kinase activity"/>
    <property type="evidence" value="ECO:0007669"/>
    <property type="project" value="UniProtKB-EC"/>
</dbReference>
<evidence type="ECO:0000256" key="14">
    <source>
        <dbReference type="RuleBase" id="RU363087"/>
    </source>
</evidence>
<dbReference type="NCBIfam" id="TIGR00549">
    <property type="entry name" value="mevalon_kin"/>
    <property type="match status" value="1"/>
</dbReference>
<dbReference type="Gene3D" id="3.30.70.890">
    <property type="entry name" value="GHMP kinase, C-terminal domain"/>
    <property type="match status" value="1"/>
</dbReference>
<feature type="region of interest" description="Disordered" evidence="15">
    <location>
        <begin position="1"/>
        <end position="73"/>
    </location>
</feature>
<keyword evidence="16" id="KW-0812">Transmembrane</keyword>
<dbReference type="Pfam" id="PF08544">
    <property type="entry name" value="GHMP_kinases_C"/>
    <property type="match status" value="1"/>
</dbReference>
<dbReference type="GO" id="GO:0005829">
    <property type="term" value="C:cytosol"/>
    <property type="evidence" value="ECO:0007669"/>
    <property type="project" value="TreeGrafter"/>
</dbReference>
<name>D7FUV7_ECTSI</name>
<dbReference type="PRINTS" id="PR00959">
    <property type="entry name" value="MEVGALKINASE"/>
</dbReference>
<evidence type="ECO:0000259" key="17">
    <source>
        <dbReference type="Pfam" id="PF00288"/>
    </source>
</evidence>
<evidence type="ECO:0000259" key="18">
    <source>
        <dbReference type="Pfam" id="PF08544"/>
    </source>
</evidence>
<dbReference type="EMBL" id="FN648465">
    <property type="protein sequence ID" value="CBJ31763.1"/>
    <property type="molecule type" value="Genomic_DNA"/>
</dbReference>
<feature type="domain" description="GHMP kinase C-terminal" evidence="18">
    <location>
        <begin position="415"/>
        <end position="468"/>
    </location>
</feature>
<sequence length="582" mass="58982">MVMEQDWTVTVGTAAAPAPAEEEEEEPWRPPSPQPSPPRVRGIVHKLPACLQEEVEEEEEEEEEEEDKQVSNQPVARACVGTASEVRVVTSAPGKVILFGEHAVVYGKTAVGAAVSDLRVVVTASTTVEPELVLELPDLDVSFRRTTPELSDAFGFSLAVAPGAKPTPPDQAHLDLISAFLSDEGRSKDGKKALVSLVFLALAIVPEIFLGKAGAGARGLSLRAFSASLPVGAGLGSSAALCVATSAALTRLADIISRAAVEGGGERGGGGSRRPSGSELERINAWAFAGETVLHGTPSGLDNTVSCYGGAIKFVKGMDGAANTTEPIPGFPPLPILLTNTLVPKNTGALVAGVRRLLEAHRPATTATFDAIGAIAAEFLDRAAASVPAATPVAAAECGDGAAAPAAPAQPLTAECVGELAEMNHRLLCALGVGHPALERVCEVASAHGCRSKLTGAGGGGCAVTILSGEDLCKASLVEAMLGEGFKCYETSIGGDGVLFHGDAVPPPFVAAAAAAAAATAPAAVARGGDGLEIEAGWSMFLGQVLAGDREGTGLGVAAAAAAVVIAAAVPVVLGWRGLRYY</sequence>
<protein>
    <recommendedName>
        <fullName evidence="4 14">Mevalonate kinase</fullName>
        <shortName evidence="14">MK</shortName>
        <ecNumber evidence="4 14">2.7.1.36</ecNumber>
    </recommendedName>
</protein>
<keyword evidence="14" id="KW-1207">Sterol metabolism</keyword>
<dbReference type="OrthoDB" id="1652964at2759"/>
<keyword evidence="12 14" id="KW-0443">Lipid metabolism</keyword>
<evidence type="ECO:0000256" key="11">
    <source>
        <dbReference type="ARBA" id="ARBA00022842"/>
    </source>
</evidence>
<dbReference type="Pfam" id="PF00288">
    <property type="entry name" value="GHMP_kinases_N"/>
    <property type="match status" value="1"/>
</dbReference>
<dbReference type="InterPro" id="IPR020568">
    <property type="entry name" value="Ribosomal_Su5_D2-typ_SF"/>
</dbReference>
<dbReference type="GO" id="GO:0019287">
    <property type="term" value="P:isopentenyl diphosphate biosynthetic process, mevalonate pathway"/>
    <property type="evidence" value="ECO:0007669"/>
    <property type="project" value="UniProtKB-UniPathway"/>
</dbReference>
<comment type="similarity">
    <text evidence="3 14">Belongs to the GHMP kinase family. Mevalonate kinase subfamily.</text>
</comment>
<keyword evidence="7 14" id="KW-0808">Transferase</keyword>
<evidence type="ECO:0000256" key="16">
    <source>
        <dbReference type="SAM" id="Phobius"/>
    </source>
</evidence>
<dbReference type="PANTHER" id="PTHR43290">
    <property type="entry name" value="MEVALONATE KINASE"/>
    <property type="match status" value="1"/>
</dbReference>
<keyword evidence="16" id="KW-0472">Membrane</keyword>
<dbReference type="PROSITE" id="PS00627">
    <property type="entry name" value="GHMP_KINASES_ATP"/>
    <property type="match status" value="1"/>
</dbReference>
<comment type="subcellular location">
    <subcellularLocation>
        <location evidence="2 14">Cytoplasm</location>
    </subcellularLocation>
    <subcellularLocation>
        <location evidence="1">Plastid</location>
    </subcellularLocation>
</comment>
<evidence type="ECO:0000256" key="6">
    <source>
        <dbReference type="ARBA" id="ARBA00022516"/>
    </source>
</evidence>
<evidence type="ECO:0000256" key="3">
    <source>
        <dbReference type="ARBA" id="ARBA00006495"/>
    </source>
</evidence>
<dbReference type="UniPathway" id="UPA00057">
    <property type="reaction ID" value="UER00098"/>
</dbReference>
<dbReference type="InterPro" id="IPR014721">
    <property type="entry name" value="Ribsml_uS5_D2-typ_fold_subgr"/>
</dbReference>
<evidence type="ECO:0000256" key="5">
    <source>
        <dbReference type="ARBA" id="ARBA00022490"/>
    </source>
</evidence>
<dbReference type="SUPFAM" id="SSF55060">
    <property type="entry name" value="GHMP Kinase, C-terminal domain"/>
    <property type="match status" value="1"/>
</dbReference>
<dbReference type="InterPro" id="IPR036554">
    <property type="entry name" value="GHMP_kinase_C_sf"/>
</dbReference>
<evidence type="ECO:0000256" key="7">
    <source>
        <dbReference type="ARBA" id="ARBA00022679"/>
    </source>
</evidence>
<feature type="domain" description="GHMP kinase N-terminal" evidence="17">
    <location>
        <begin position="214"/>
        <end position="309"/>
    </location>
</feature>
<dbReference type="EMBL" id="FN649752">
    <property type="protein sequence ID" value="CBJ31763.1"/>
    <property type="molecule type" value="Genomic_DNA"/>
</dbReference>
<feature type="transmembrane region" description="Helical" evidence="16">
    <location>
        <begin position="555"/>
        <end position="576"/>
    </location>
</feature>
<reference evidence="19 20" key="1">
    <citation type="journal article" date="2010" name="Nature">
        <title>The Ectocarpus genome and the independent evolution of multicellularity in brown algae.</title>
        <authorList>
            <person name="Cock J.M."/>
            <person name="Sterck L."/>
            <person name="Rouze P."/>
            <person name="Scornet D."/>
            <person name="Allen A.E."/>
            <person name="Amoutzias G."/>
            <person name="Anthouard V."/>
            <person name="Artiguenave F."/>
            <person name="Aury J.M."/>
            <person name="Badger J.H."/>
            <person name="Beszteri B."/>
            <person name="Billiau K."/>
            <person name="Bonnet E."/>
            <person name="Bothwell J.H."/>
            <person name="Bowler C."/>
            <person name="Boyen C."/>
            <person name="Brownlee C."/>
            <person name="Carrano C.J."/>
            <person name="Charrier B."/>
            <person name="Cho G.Y."/>
            <person name="Coelho S.M."/>
            <person name="Collen J."/>
            <person name="Corre E."/>
            <person name="Da Silva C."/>
            <person name="Delage L."/>
            <person name="Delaroque N."/>
            <person name="Dittami S.M."/>
            <person name="Doulbeau S."/>
            <person name="Elias M."/>
            <person name="Farnham G."/>
            <person name="Gachon C.M."/>
            <person name="Gschloessl B."/>
            <person name="Heesch S."/>
            <person name="Jabbari K."/>
            <person name="Jubin C."/>
            <person name="Kawai H."/>
            <person name="Kimura K."/>
            <person name="Kloareg B."/>
            <person name="Kupper F.C."/>
            <person name="Lang D."/>
            <person name="Le Bail A."/>
            <person name="Leblanc C."/>
            <person name="Lerouge P."/>
            <person name="Lohr M."/>
            <person name="Lopez P.J."/>
            <person name="Martens C."/>
            <person name="Maumus F."/>
            <person name="Michel G."/>
            <person name="Miranda-Saavedra D."/>
            <person name="Morales J."/>
            <person name="Moreau H."/>
            <person name="Motomura T."/>
            <person name="Nagasato C."/>
            <person name="Napoli C.A."/>
            <person name="Nelson D.R."/>
            <person name="Nyvall-Collen P."/>
            <person name="Peters A.F."/>
            <person name="Pommier C."/>
            <person name="Potin P."/>
            <person name="Poulain J."/>
            <person name="Quesneville H."/>
            <person name="Read B."/>
            <person name="Rensing S.A."/>
            <person name="Ritter A."/>
            <person name="Rousvoal S."/>
            <person name="Samanta M."/>
            <person name="Samson G."/>
            <person name="Schroeder D.C."/>
            <person name="Segurens B."/>
            <person name="Strittmatter M."/>
            <person name="Tonon T."/>
            <person name="Tregear J.W."/>
            <person name="Valentin K."/>
            <person name="von Dassow P."/>
            <person name="Yamagishi T."/>
            <person name="Van de Peer Y."/>
            <person name="Wincker P."/>
        </authorList>
    </citation>
    <scope>NUCLEOTIDE SEQUENCE [LARGE SCALE GENOMIC DNA]</scope>
    <source>
        <strain evidence="20">Ec32 / CCAP1310/4</strain>
    </source>
</reference>
<evidence type="ECO:0000313" key="20">
    <source>
        <dbReference type="Proteomes" id="UP000002630"/>
    </source>
</evidence>
<dbReference type="GO" id="GO:0009536">
    <property type="term" value="C:plastid"/>
    <property type="evidence" value="ECO:0007669"/>
    <property type="project" value="UniProtKB-SubCell"/>
</dbReference>
<keyword evidence="14" id="KW-0756">Sterol biosynthesis</keyword>
<evidence type="ECO:0000256" key="1">
    <source>
        <dbReference type="ARBA" id="ARBA00004474"/>
    </source>
</evidence>
<evidence type="ECO:0000256" key="4">
    <source>
        <dbReference type="ARBA" id="ARBA00012103"/>
    </source>
</evidence>
<dbReference type="InterPro" id="IPR013750">
    <property type="entry name" value="GHMP_kinase_C_dom"/>
</dbReference>
<dbReference type="OMA" id="LMDFNHG"/>
<comment type="pathway">
    <text evidence="13 14">Isoprenoid biosynthesis; isopentenyl diphosphate biosynthesis via mevalonate pathway; isopentenyl diphosphate from (R)-mevalonate: step 1/3.</text>
</comment>
<evidence type="ECO:0000256" key="12">
    <source>
        <dbReference type="ARBA" id="ARBA00023098"/>
    </source>
</evidence>
<evidence type="ECO:0000256" key="13">
    <source>
        <dbReference type="ARBA" id="ARBA00029438"/>
    </source>
</evidence>
<keyword evidence="6 14" id="KW-0444">Lipid biosynthesis</keyword>
<keyword evidence="5 14" id="KW-0963">Cytoplasm</keyword>
<keyword evidence="14" id="KW-0753">Steroid metabolism</keyword>
<keyword evidence="20" id="KW-1185">Reference proteome</keyword>